<evidence type="ECO:0000256" key="2">
    <source>
        <dbReference type="SAM" id="Phobius"/>
    </source>
</evidence>
<feature type="region of interest" description="Disordered" evidence="1">
    <location>
        <begin position="1"/>
        <end position="28"/>
    </location>
</feature>
<feature type="transmembrane region" description="Helical" evidence="2">
    <location>
        <begin position="81"/>
        <end position="99"/>
    </location>
</feature>
<organism evidence="4 5">
    <name type="scientific">Halobellus rubicundus</name>
    <dbReference type="NCBI Taxonomy" id="2996466"/>
    <lineage>
        <taxon>Archaea</taxon>
        <taxon>Methanobacteriati</taxon>
        <taxon>Methanobacteriota</taxon>
        <taxon>Stenosarchaea group</taxon>
        <taxon>Halobacteria</taxon>
        <taxon>Halobacteriales</taxon>
        <taxon>Haloferacaceae</taxon>
        <taxon>Halobellus</taxon>
    </lineage>
</organism>
<dbReference type="Pfam" id="PF25939">
    <property type="entry name" value="DUF7982"/>
    <property type="match status" value="1"/>
</dbReference>
<comment type="caution">
    <text evidence="4">The sequence shown here is derived from an EMBL/GenBank/DDBJ whole genome shotgun (WGS) entry which is preliminary data.</text>
</comment>
<keyword evidence="5" id="KW-1185">Reference proteome</keyword>
<keyword evidence="2" id="KW-1133">Transmembrane helix</keyword>
<dbReference type="RefSeq" id="WP_372390110.1">
    <property type="nucleotide sequence ID" value="NZ_JBGNYA010000001.1"/>
</dbReference>
<feature type="transmembrane region" description="Helical" evidence="2">
    <location>
        <begin position="58"/>
        <end position="75"/>
    </location>
</feature>
<name>A0ABD5MEM0_9EURY</name>
<protein>
    <recommendedName>
        <fullName evidence="3">DUF7982 domain-containing protein</fullName>
    </recommendedName>
</protein>
<evidence type="ECO:0000313" key="4">
    <source>
        <dbReference type="EMBL" id="MFA1611742.1"/>
    </source>
</evidence>
<feature type="domain" description="DUF7982" evidence="3">
    <location>
        <begin position="27"/>
        <end position="284"/>
    </location>
</feature>
<evidence type="ECO:0000256" key="1">
    <source>
        <dbReference type="SAM" id="MobiDB-lite"/>
    </source>
</evidence>
<proteinExistence type="predicted"/>
<sequence>MSTDTESNRRPAEETGDGQDRTQDGEQLRGRIAVLEEENRRLRREYLRARQSQYRRSAVAMAIVGAVALTGAGILPALRETLLILAATGGFGGALLYFLTPDRLVPASVGQATYAAYRSHATALRGELGLQERSIYVPLETAGETDAGVRLFVPHAVDWELPDTQSLRETFVSPNQDPRRGVAFTPTGLRLWTAFSRGTATLADSPDQLAAQLGEAVVEQFELARAADTDVDEPAGRISIVVEDVSYGAPSNFDHPLVSFVAVGLARGLDTPVEVVSVDTVDDGHRITLGYDESAAYSESAPDSESDSDSADSADSDQSAGSAASEADS</sequence>
<keyword evidence="2" id="KW-0812">Transmembrane</keyword>
<reference evidence="4 5" key="1">
    <citation type="submission" date="2024-08" db="EMBL/GenBank/DDBJ databases">
        <title>Halobellus sp. MBLA0158 whole genome sequence.</title>
        <authorList>
            <person name="Hwang C.Y."/>
            <person name="Cho E.-S."/>
            <person name="Seo M.-J."/>
        </authorList>
    </citation>
    <scope>NUCLEOTIDE SEQUENCE [LARGE SCALE GENOMIC DNA]</scope>
    <source>
        <strain evidence="4 5">MBLA0158</strain>
    </source>
</reference>
<dbReference type="AlphaFoldDB" id="A0ABD5MEM0"/>
<dbReference type="InterPro" id="IPR058288">
    <property type="entry name" value="DUF7982"/>
</dbReference>
<feature type="region of interest" description="Disordered" evidence="1">
    <location>
        <begin position="290"/>
        <end position="329"/>
    </location>
</feature>
<feature type="compositionally biased region" description="Acidic residues" evidence="1">
    <location>
        <begin position="302"/>
        <end position="315"/>
    </location>
</feature>
<accession>A0ABD5MEM0</accession>
<feature type="compositionally biased region" description="Low complexity" evidence="1">
    <location>
        <begin position="316"/>
        <end position="329"/>
    </location>
</feature>
<keyword evidence="2" id="KW-0472">Membrane</keyword>
<dbReference type="Proteomes" id="UP001570511">
    <property type="component" value="Unassembled WGS sequence"/>
</dbReference>
<evidence type="ECO:0000313" key="5">
    <source>
        <dbReference type="Proteomes" id="UP001570511"/>
    </source>
</evidence>
<dbReference type="EMBL" id="JBGNYA010000001">
    <property type="protein sequence ID" value="MFA1611742.1"/>
    <property type="molecule type" value="Genomic_DNA"/>
</dbReference>
<evidence type="ECO:0000259" key="3">
    <source>
        <dbReference type="Pfam" id="PF25939"/>
    </source>
</evidence>
<feature type="compositionally biased region" description="Low complexity" evidence="1">
    <location>
        <begin position="292"/>
        <end position="301"/>
    </location>
</feature>
<gene>
    <name evidence="4" type="ORF">OS889_12080</name>
</gene>